<feature type="non-terminal residue" evidence="2">
    <location>
        <position position="1"/>
    </location>
</feature>
<dbReference type="PANTHER" id="PTHR12143:SF43">
    <property type="entry name" value="PUTATIVE-RELATED"/>
    <property type="match status" value="1"/>
</dbReference>
<dbReference type="InterPro" id="IPR050883">
    <property type="entry name" value="PNGase"/>
</dbReference>
<dbReference type="Gene3D" id="3.30.2080.10">
    <property type="entry name" value="GH92 mannosidase domain"/>
    <property type="match status" value="1"/>
</dbReference>
<keyword evidence="2" id="KW-0378">Hydrolase</keyword>
<dbReference type="PANTHER" id="PTHR12143">
    <property type="entry name" value="PEPTIDE N-GLYCANASE PNGASE -RELATED"/>
    <property type="match status" value="1"/>
</dbReference>
<comment type="caution">
    <text evidence="2">The sequence shown here is derived from an EMBL/GenBank/DDBJ whole genome shotgun (WGS) entry which is preliminary data.</text>
</comment>
<dbReference type="Proteomes" id="UP000697710">
    <property type="component" value="Unassembled WGS sequence"/>
</dbReference>
<dbReference type="InterPro" id="IPR012939">
    <property type="entry name" value="Glyco_hydro_92"/>
</dbReference>
<sequence>VGDPGTVNVSNAYAMGVRGFDTEKALALMLKSANDPEHTQRWGLEDWIEKHYCAGNAAITLEYALADFTIAQYAQALGRPDLARQFLKRSAYWKESWNPTDGYVEPRGGSGDEAARIYEVQVFGPGGAKENFALGRPATASSSCNDRETPDKAVNGTWDGGLGDKWCDNESEHKWWRVDLGERRTLGRFEIYHAQMGGESSAWNTRDFKIQGSDDDATWTDLVTVRGNRDSLTVHEIAPIKARYVRLDLTPAEADTGWGCQPFDRASGCGFVEGNAAQYVWMVPHDLEGLFQLMGGRATAVTRLDDLFQELNAGIGRPYFYIGNEPEHGTPWIYNFAQAPAKTQAVVRRIVDQEFLPDPGGLPGNDDLGATSAWLTWAYLGMFPAIPGTDIMVLHGPYFPRAQVTLANGNVLTIEGEGAGPNAPYVQSLTIDGKDTTKSWLRYADIAHGATLHFVMGGTPSPSWGRGAGDVPPSFPAR</sequence>
<dbReference type="SUPFAM" id="SSF49785">
    <property type="entry name" value="Galactose-binding domain-like"/>
    <property type="match status" value="1"/>
</dbReference>
<dbReference type="GO" id="GO:0006516">
    <property type="term" value="P:glycoprotein catabolic process"/>
    <property type="evidence" value="ECO:0007669"/>
    <property type="project" value="TreeGrafter"/>
</dbReference>
<dbReference type="Gene3D" id="1.20.1610.10">
    <property type="entry name" value="alpha-1,2-mannosidases domains"/>
    <property type="match status" value="1"/>
</dbReference>
<dbReference type="Pfam" id="PF22633">
    <property type="entry name" value="F5_F8_type_C_2"/>
    <property type="match status" value="1"/>
</dbReference>
<evidence type="ECO:0000313" key="2">
    <source>
        <dbReference type="EMBL" id="MCA9729280.1"/>
    </source>
</evidence>
<dbReference type="GO" id="GO:0005829">
    <property type="term" value="C:cytosol"/>
    <property type="evidence" value="ECO:0007669"/>
    <property type="project" value="TreeGrafter"/>
</dbReference>
<dbReference type="FunFam" id="3.30.2080.10:FF:000001">
    <property type="entry name" value="Alpha-1,2-mannosidase subfamily"/>
    <property type="match status" value="1"/>
</dbReference>
<protein>
    <submittedName>
        <fullName evidence="2">Glycoside hydrolase family 92 protein</fullName>
    </submittedName>
</protein>
<reference evidence="2" key="2">
    <citation type="journal article" date="2021" name="Microbiome">
        <title>Successional dynamics and alternative stable states in a saline activated sludge microbial community over 9 years.</title>
        <authorList>
            <person name="Wang Y."/>
            <person name="Ye J."/>
            <person name="Ju F."/>
            <person name="Liu L."/>
            <person name="Boyd J.A."/>
            <person name="Deng Y."/>
            <person name="Parks D.H."/>
            <person name="Jiang X."/>
            <person name="Yin X."/>
            <person name="Woodcroft B.J."/>
            <person name="Tyson G.W."/>
            <person name="Hugenholtz P."/>
            <person name="Polz M.F."/>
            <person name="Zhang T."/>
        </authorList>
    </citation>
    <scope>NUCLEOTIDE SEQUENCE</scope>
    <source>
        <strain evidence="2">HKST-UBA01</strain>
    </source>
</reference>
<dbReference type="InterPro" id="IPR000421">
    <property type="entry name" value="FA58C"/>
</dbReference>
<dbReference type="Pfam" id="PF07971">
    <property type="entry name" value="Glyco_hydro_92"/>
    <property type="match status" value="2"/>
</dbReference>
<dbReference type="InterPro" id="IPR008979">
    <property type="entry name" value="Galactose-bd-like_sf"/>
</dbReference>
<name>A0A956RQT3_UNCEI</name>
<organism evidence="2 3">
    <name type="scientific">Eiseniibacteriota bacterium</name>
    <dbReference type="NCBI Taxonomy" id="2212470"/>
    <lineage>
        <taxon>Bacteria</taxon>
        <taxon>Candidatus Eiseniibacteriota</taxon>
    </lineage>
</organism>
<reference evidence="2" key="1">
    <citation type="submission" date="2020-04" db="EMBL/GenBank/DDBJ databases">
        <authorList>
            <person name="Zhang T."/>
        </authorList>
    </citation>
    <scope>NUCLEOTIDE SEQUENCE</scope>
    <source>
        <strain evidence="2">HKST-UBA01</strain>
    </source>
</reference>
<accession>A0A956RQT3</accession>
<evidence type="ECO:0000313" key="3">
    <source>
        <dbReference type="Proteomes" id="UP000697710"/>
    </source>
</evidence>
<dbReference type="PROSITE" id="PS50022">
    <property type="entry name" value="FA58C_3"/>
    <property type="match status" value="1"/>
</dbReference>
<proteinExistence type="predicted"/>
<dbReference type="GO" id="GO:0000224">
    <property type="term" value="F:peptide-N4-(N-acetyl-beta-glucosaminyl)asparagine amidase activity"/>
    <property type="evidence" value="ECO:0007669"/>
    <property type="project" value="TreeGrafter"/>
</dbReference>
<dbReference type="AlphaFoldDB" id="A0A956RQT3"/>
<evidence type="ECO:0000259" key="1">
    <source>
        <dbReference type="PROSITE" id="PS50022"/>
    </source>
</evidence>
<feature type="domain" description="F5/8 type C" evidence="1">
    <location>
        <begin position="122"/>
        <end position="247"/>
    </location>
</feature>
<gene>
    <name evidence="2" type="ORF">KC729_16450</name>
</gene>
<dbReference type="Gene3D" id="2.60.120.260">
    <property type="entry name" value="Galactose-binding domain-like"/>
    <property type="match status" value="1"/>
</dbReference>
<dbReference type="EMBL" id="JAGQHR010000632">
    <property type="protein sequence ID" value="MCA9729280.1"/>
    <property type="molecule type" value="Genomic_DNA"/>
</dbReference>